<gene>
    <name evidence="2" type="ORF">NG900_26445</name>
</gene>
<evidence type="ECO:0000313" key="3">
    <source>
        <dbReference type="Proteomes" id="UP001162811"/>
    </source>
</evidence>
<evidence type="ECO:0000313" key="2">
    <source>
        <dbReference type="EMBL" id="MCO5401751.1"/>
    </source>
</evidence>
<comment type="caution">
    <text evidence="2">The sequence shown here is derived from an EMBL/GenBank/DDBJ whole genome shotgun (WGS) entry which is preliminary data.</text>
</comment>
<dbReference type="Gene3D" id="3.10.490.10">
    <property type="entry name" value="Gamma-glutamyl cyclotransferase-like"/>
    <property type="match status" value="1"/>
</dbReference>
<dbReference type="InterPro" id="IPR013024">
    <property type="entry name" value="GGCT-like"/>
</dbReference>
<protein>
    <submittedName>
        <fullName evidence="2">Gamma-glutamylcyclotransferase</fullName>
    </submittedName>
</protein>
<feature type="domain" description="Gamma-glutamylcyclotransferase AIG2-like" evidence="1">
    <location>
        <begin position="4"/>
        <end position="127"/>
    </location>
</feature>
<keyword evidence="3" id="KW-1185">Reference proteome</keyword>
<dbReference type="RefSeq" id="WP_252685356.1">
    <property type="nucleotide sequence ID" value="NZ_JAMXHT010000022.1"/>
</dbReference>
<accession>A0ABT1ATH2</accession>
<organism evidence="2 3">
    <name type="scientific">Ralstonia soli</name>
    <dbReference type="NCBI Taxonomy" id="2953896"/>
    <lineage>
        <taxon>Bacteria</taxon>
        <taxon>Pseudomonadati</taxon>
        <taxon>Pseudomonadota</taxon>
        <taxon>Betaproteobacteria</taxon>
        <taxon>Burkholderiales</taxon>
        <taxon>Burkholderiaceae</taxon>
        <taxon>Ralstonia</taxon>
    </lineage>
</organism>
<name>A0ABT1ATH2_9RALS</name>
<dbReference type="InterPro" id="IPR009288">
    <property type="entry name" value="AIG2-like_dom"/>
</dbReference>
<reference evidence="2" key="2">
    <citation type="journal article" date="2023" name="Front. Microbiol.">
        <title>Ralstonia chuxiongensis sp. nov., Ralstonia mojiangensis sp. nov., and Ralstonia soli sp. nov., isolated from tobacco fields, are three novel species in the family Burkholderiaceae.</title>
        <authorList>
            <person name="Lu C.H."/>
            <person name="Zhang Y.Y."/>
            <person name="Jiang N."/>
            <person name="Chen W."/>
            <person name="Shao X."/>
            <person name="Zhao Z.M."/>
            <person name="Lu W.L."/>
            <person name="Hu X."/>
            <person name="Xi Y.X."/>
            <person name="Zou S.Y."/>
            <person name="Wei Q.J."/>
            <person name="Lin Z.L."/>
            <person name="Gong L."/>
            <person name="Gai X.T."/>
            <person name="Zhang L.Q."/>
            <person name="Li J.Y."/>
            <person name="Jin Y."/>
            <person name="Xia Z.Y."/>
        </authorList>
    </citation>
    <scope>NUCLEOTIDE SEQUENCE</scope>
    <source>
        <strain evidence="2">21MJYT02-11</strain>
    </source>
</reference>
<evidence type="ECO:0000259" key="1">
    <source>
        <dbReference type="Pfam" id="PF06094"/>
    </source>
</evidence>
<sequence>MLNIFVYGTLRAGETNDIRHAAARYGLAKPRLIGFASMRGKLYDFGRYPGLVVDDAGIPVIGEVYEIERDLVPILDEIEQVYPGVGGLFVGRDVRLQVTGESMICRFYPVTAPSVQGTAEIAGGDWVAYRLSR</sequence>
<proteinExistence type="predicted"/>
<dbReference type="SUPFAM" id="SSF110857">
    <property type="entry name" value="Gamma-glutamyl cyclotransferase-like"/>
    <property type="match status" value="1"/>
</dbReference>
<dbReference type="Pfam" id="PF06094">
    <property type="entry name" value="GGACT"/>
    <property type="match status" value="1"/>
</dbReference>
<dbReference type="EMBL" id="JAMXHT010000022">
    <property type="protein sequence ID" value="MCO5401751.1"/>
    <property type="molecule type" value="Genomic_DNA"/>
</dbReference>
<dbReference type="Proteomes" id="UP001162811">
    <property type="component" value="Unassembled WGS sequence"/>
</dbReference>
<reference evidence="2" key="1">
    <citation type="submission" date="2022-06" db="EMBL/GenBank/DDBJ databases">
        <authorList>
            <person name="Lu C.-H."/>
        </authorList>
    </citation>
    <scope>NUCLEOTIDE SEQUENCE</scope>
    <source>
        <strain evidence="2">21MJYT02-11</strain>
    </source>
</reference>
<dbReference type="InterPro" id="IPR036568">
    <property type="entry name" value="GGCT-like_sf"/>
</dbReference>
<dbReference type="CDD" id="cd06661">
    <property type="entry name" value="GGCT_like"/>
    <property type="match status" value="1"/>
</dbReference>